<protein>
    <submittedName>
        <fullName evidence="1">Uncharacterized protein</fullName>
    </submittedName>
</protein>
<dbReference type="AlphaFoldDB" id="A0A0F9UNE7"/>
<dbReference type="EMBL" id="LAZR01000898">
    <property type="protein sequence ID" value="KKN55138.1"/>
    <property type="molecule type" value="Genomic_DNA"/>
</dbReference>
<organism evidence="1">
    <name type="scientific">marine sediment metagenome</name>
    <dbReference type="NCBI Taxonomy" id="412755"/>
    <lineage>
        <taxon>unclassified sequences</taxon>
        <taxon>metagenomes</taxon>
        <taxon>ecological metagenomes</taxon>
    </lineage>
</organism>
<gene>
    <name evidence="1" type="ORF">LCGC14_0585100</name>
</gene>
<reference evidence="1" key="1">
    <citation type="journal article" date="2015" name="Nature">
        <title>Complex archaea that bridge the gap between prokaryotes and eukaryotes.</title>
        <authorList>
            <person name="Spang A."/>
            <person name="Saw J.H."/>
            <person name="Jorgensen S.L."/>
            <person name="Zaremba-Niedzwiedzka K."/>
            <person name="Martijn J."/>
            <person name="Lind A.E."/>
            <person name="van Eijk R."/>
            <person name="Schleper C."/>
            <person name="Guy L."/>
            <person name="Ettema T.J."/>
        </authorList>
    </citation>
    <scope>NUCLEOTIDE SEQUENCE</scope>
</reference>
<proteinExistence type="predicted"/>
<name>A0A0F9UNE7_9ZZZZ</name>
<sequence length="882" mass="94698">MTTPKTVSAFAGPSSPIVISGGKPFIIRGRDVFSVGPNQNLIPVSSGQQRLVFTTRRNQGFVSSGQARVRETFFNAVKLSATRPEDKALLADRRLTEIPSTPEEEVAFLVKRPVTPTKEAQVLGPVAPRPTIPSIVGRTVIQDQALAGILGQSGRNVKETYRLGEDTFYNLRNGRVVVFTKHAGQSRFELLPETSGERIKGIQGAEIFLATNPDLAGPDLASEFARERKIAGEKQLNATWKSVAADIGLSLIPIYGTGRDANRLSREWDDLSTGAKIRNSAFLGLSVLGDMTIVLGPAFKIASVTGRSVGKGTVILKATTDSADEAASLINNAAKFSKGRVTPRAEVVAALDQKHLESVVRFSNAIDDKTQVFDIIIPTSRRGIRDAGVVDDILTSQGRITNGIIEIERPMTRAQIDDLVKAIRADTKIESITIRAVNQSELSSSVIDDVVGARVALLEKHGQRVTPNEIAELKKALTVTQGNTSSINDSARTLGRLLEKKPTGRFALAGPGDSTVRKIVTTVEKDAAVPLKSKRLLTKEKQLSLERAKITSDSSPEEIRAISTRIDRLQVEVAELNKAARVRKVETRSVRLEPEAARRNVAPAGAGDDPGGGIAVLTRTGTSRATSLQFGTATRSGASTRIASPLLIADAFARQRRIAVADVEALPSPVETPTGVPTGVPSVAPVAAPVLAPSVAPTPTEVPTPTPVMAGLTVPFEEPAPTPAPAPTPQPQPQLARAKIAVPARVKLTTAKRVKRQLVVKLPSKRETVEIEGQQVPVKGTIAWRQGQLRQGTKLLDSWVVIFPPDRKNNIIFTEQRPIGIRIASGPDSAFKTIAKLGGTIPKTTKQQIGFFSVTISRRKGQRPKLAFRPSAAVRRLRRGEA</sequence>
<accession>A0A0F9UNE7</accession>
<evidence type="ECO:0000313" key="1">
    <source>
        <dbReference type="EMBL" id="KKN55138.1"/>
    </source>
</evidence>
<comment type="caution">
    <text evidence="1">The sequence shown here is derived from an EMBL/GenBank/DDBJ whole genome shotgun (WGS) entry which is preliminary data.</text>
</comment>